<comment type="caution">
    <text evidence="2">The sequence shown here is derived from an EMBL/GenBank/DDBJ whole genome shotgun (WGS) entry which is preliminary data.</text>
</comment>
<proteinExistence type="predicted"/>
<dbReference type="Pfam" id="PF03140">
    <property type="entry name" value="DUF247"/>
    <property type="match status" value="1"/>
</dbReference>
<keyword evidence="3" id="KW-1185">Reference proteome</keyword>
<organism evidence="2 3">
    <name type="scientific">Quillaja saponaria</name>
    <name type="common">Soap bark tree</name>
    <dbReference type="NCBI Taxonomy" id="32244"/>
    <lineage>
        <taxon>Eukaryota</taxon>
        <taxon>Viridiplantae</taxon>
        <taxon>Streptophyta</taxon>
        <taxon>Embryophyta</taxon>
        <taxon>Tracheophyta</taxon>
        <taxon>Spermatophyta</taxon>
        <taxon>Magnoliopsida</taxon>
        <taxon>eudicotyledons</taxon>
        <taxon>Gunneridae</taxon>
        <taxon>Pentapetalae</taxon>
        <taxon>rosids</taxon>
        <taxon>fabids</taxon>
        <taxon>Fabales</taxon>
        <taxon>Quillajaceae</taxon>
        <taxon>Quillaja</taxon>
    </lineage>
</organism>
<feature type="transmembrane region" description="Helical" evidence="1">
    <location>
        <begin position="173"/>
        <end position="193"/>
    </location>
</feature>
<accession>A0AAD7VIB8</accession>
<sequence>MALKKPIVPRRRWSSYHSAKELRTLSIHLGPSRTHCFTNVEFESNFLYAKLTLPRITIDVSTKSMLLNLIAYEKCPDASDNVFSVTSHVCFMDSLIANPEDVKELRSNGILLNFLGSDEKVADLFNEISNDLVPSPIAYRNVKEQIEKHYNSSFKIYLAELLHDHFSSPWKTLAVFGVISAIVLSFIQTYYTVHPVRE</sequence>
<reference evidence="2" key="1">
    <citation type="journal article" date="2023" name="Science">
        <title>Elucidation of the pathway for biosynthesis of saponin adjuvants from the soapbark tree.</title>
        <authorList>
            <person name="Reed J."/>
            <person name="Orme A."/>
            <person name="El-Demerdash A."/>
            <person name="Owen C."/>
            <person name="Martin L.B.B."/>
            <person name="Misra R.C."/>
            <person name="Kikuchi S."/>
            <person name="Rejzek M."/>
            <person name="Martin A.C."/>
            <person name="Harkess A."/>
            <person name="Leebens-Mack J."/>
            <person name="Louveau T."/>
            <person name="Stephenson M.J."/>
            <person name="Osbourn A."/>
        </authorList>
    </citation>
    <scope>NUCLEOTIDE SEQUENCE</scope>
    <source>
        <strain evidence="2">S10</strain>
    </source>
</reference>
<dbReference type="PANTHER" id="PTHR31170:SF25">
    <property type="entry name" value="BNAA09G04570D PROTEIN"/>
    <property type="match status" value="1"/>
</dbReference>
<evidence type="ECO:0000313" key="2">
    <source>
        <dbReference type="EMBL" id="KAJ7976659.1"/>
    </source>
</evidence>
<dbReference type="KEGG" id="qsa:O6P43_006411"/>
<evidence type="ECO:0000313" key="3">
    <source>
        <dbReference type="Proteomes" id="UP001163823"/>
    </source>
</evidence>
<dbReference type="InterPro" id="IPR004158">
    <property type="entry name" value="DUF247_pln"/>
</dbReference>
<evidence type="ECO:0000256" key="1">
    <source>
        <dbReference type="SAM" id="Phobius"/>
    </source>
</evidence>
<keyword evidence="1" id="KW-1133">Transmembrane helix</keyword>
<dbReference type="Proteomes" id="UP001163823">
    <property type="component" value="Chromosome 3"/>
</dbReference>
<name>A0AAD7VIB8_QUISA</name>
<protein>
    <submittedName>
        <fullName evidence="2">Uncharacterized protein</fullName>
    </submittedName>
</protein>
<keyword evidence="1" id="KW-0812">Transmembrane</keyword>
<dbReference type="EMBL" id="JARAOO010000003">
    <property type="protein sequence ID" value="KAJ7976659.1"/>
    <property type="molecule type" value="Genomic_DNA"/>
</dbReference>
<gene>
    <name evidence="2" type="ORF">O6P43_006411</name>
</gene>
<dbReference type="AlphaFoldDB" id="A0AAD7VIB8"/>
<dbReference type="PANTHER" id="PTHR31170">
    <property type="entry name" value="BNAC04G53230D PROTEIN"/>
    <property type="match status" value="1"/>
</dbReference>
<keyword evidence="1" id="KW-0472">Membrane</keyword>